<accession>A0A3E2DMC3</accession>
<gene>
    <name evidence="1" type="ORF">CHT91_03010</name>
</gene>
<protein>
    <recommendedName>
        <fullName evidence="3">Antitoxin HicB</fullName>
    </recommendedName>
</protein>
<name>A0A3E2DMC3_9ACTN</name>
<dbReference type="EMBL" id="NOWI01000002">
    <property type="protein sequence ID" value="RFT46525.1"/>
    <property type="molecule type" value="Genomic_DNA"/>
</dbReference>
<evidence type="ECO:0000313" key="1">
    <source>
        <dbReference type="EMBL" id="RFT46525.1"/>
    </source>
</evidence>
<dbReference type="Proteomes" id="UP000259211">
    <property type="component" value="Unassembled WGS sequence"/>
</dbReference>
<dbReference type="AlphaFoldDB" id="A0A3E2DMC3"/>
<proteinExistence type="predicted"/>
<sequence>MAMSRTFTVTAERGRGNWWVLECPEVGAVSQVRRLDQAADEMVEAISWLADLPADEVEVRVEPVAPEGYAEHMEASRRAAAQADAARAVAARESRQAAAVLRDAGLTMRDVGSLMGVSYQRASQLVGH</sequence>
<organism evidence="1 2">
    <name type="scientific">Cutibacterium avidum</name>
    <dbReference type="NCBI Taxonomy" id="33010"/>
    <lineage>
        <taxon>Bacteria</taxon>
        <taxon>Bacillati</taxon>
        <taxon>Actinomycetota</taxon>
        <taxon>Actinomycetes</taxon>
        <taxon>Propionibacteriales</taxon>
        <taxon>Propionibacteriaceae</taxon>
        <taxon>Cutibacterium</taxon>
    </lineage>
</organism>
<comment type="caution">
    <text evidence="1">The sequence shown here is derived from an EMBL/GenBank/DDBJ whole genome shotgun (WGS) entry which is preliminary data.</text>
</comment>
<evidence type="ECO:0008006" key="3">
    <source>
        <dbReference type="Google" id="ProtNLM"/>
    </source>
</evidence>
<evidence type="ECO:0000313" key="2">
    <source>
        <dbReference type="Proteomes" id="UP000259211"/>
    </source>
</evidence>
<reference evidence="1 2" key="1">
    <citation type="submission" date="2017-07" db="EMBL/GenBank/DDBJ databases">
        <authorList>
            <person name="Sun Z.S."/>
            <person name="Albrecht U."/>
            <person name="Echele G."/>
            <person name="Lee C.C."/>
        </authorList>
    </citation>
    <scope>NUCLEOTIDE SEQUENCE [LARGE SCALE GENOMIC DNA]</scope>
    <source>
        <strain evidence="1 2">P16-029</strain>
    </source>
</reference>